<sequence length="116" mass="13575">MLGVYISRDIHATLLHILGSVFPDKSIGSHGLLQQGDSKYDVKRRELAEYYHPLEFNPTIPLDEKAKLMEEWRERFLYLYFLQGLQISLKRHAPRMMKCLKLASENDEVLEIGLKE</sequence>
<dbReference type="EMBL" id="CM046395">
    <property type="protein sequence ID" value="KAI8542381.1"/>
    <property type="molecule type" value="Genomic_DNA"/>
</dbReference>
<keyword evidence="2" id="KW-1185">Reference proteome</keyword>
<proteinExistence type="predicted"/>
<name>A0ACC0MMV1_RHOML</name>
<comment type="caution">
    <text evidence="1">The sequence shown here is derived from an EMBL/GenBank/DDBJ whole genome shotgun (WGS) entry which is preliminary data.</text>
</comment>
<dbReference type="Proteomes" id="UP001062846">
    <property type="component" value="Chromosome 8"/>
</dbReference>
<evidence type="ECO:0000313" key="1">
    <source>
        <dbReference type="EMBL" id="KAI8542381.1"/>
    </source>
</evidence>
<reference evidence="1" key="1">
    <citation type="submission" date="2022-02" db="EMBL/GenBank/DDBJ databases">
        <title>Plant Genome Project.</title>
        <authorList>
            <person name="Zhang R.-G."/>
        </authorList>
    </citation>
    <scope>NUCLEOTIDE SEQUENCE</scope>
    <source>
        <strain evidence="1">AT1</strain>
    </source>
</reference>
<protein>
    <submittedName>
        <fullName evidence="1">Uncharacterized protein</fullName>
    </submittedName>
</protein>
<organism evidence="1 2">
    <name type="scientific">Rhododendron molle</name>
    <name type="common">Chinese azalea</name>
    <name type="synonym">Azalea mollis</name>
    <dbReference type="NCBI Taxonomy" id="49168"/>
    <lineage>
        <taxon>Eukaryota</taxon>
        <taxon>Viridiplantae</taxon>
        <taxon>Streptophyta</taxon>
        <taxon>Embryophyta</taxon>
        <taxon>Tracheophyta</taxon>
        <taxon>Spermatophyta</taxon>
        <taxon>Magnoliopsida</taxon>
        <taxon>eudicotyledons</taxon>
        <taxon>Gunneridae</taxon>
        <taxon>Pentapetalae</taxon>
        <taxon>asterids</taxon>
        <taxon>Ericales</taxon>
        <taxon>Ericaceae</taxon>
        <taxon>Ericoideae</taxon>
        <taxon>Rhodoreae</taxon>
        <taxon>Rhododendron</taxon>
    </lineage>
</organism>
<gene>
    <name evidence="1" type="ORF">RHMOL_Rhmol08G0134500</name>
</gene>
<evidence type="ECO:0000313" key="2">
    <source>
        <dbReference type="Proteomes" id="UP001062846"/>
    </source>
</evidence>
<accession>A0ACC0MMV1</accession>